<dbReference type="Proteomes" id="UP000009046">
    <property type="component" value="Unassembled WGS sequence"/>
</dbReference>
<reference evidence="1" key="1">
    <citation type="submission" date="2007-04" db="EMBL/GenBank/DDBJ databases">
        <title>Annotation of Pediculus humanus corporis strain USDA.</title>
        <authorList>
            <person name="Kirkness E."/>
            <person name="Hannick L."/>
            <person name="Hass B."/>
            <person name="Bruggner R."/>
            <person name="Lawson D."/>
            <person name="Bidwell S."/>
            <person name="Joardar V."/>
            <person name="Caler E."/>
            <person name="Walenz B."/>
            <person name="Inman J."/>
            <person name="Schobel S."/>
            <person name="Galinsky K."/>
            <person name="Amedeo P."/>
            <person name="Strausberg R."/>
        </authorList>
    </citation>
    <scope>NUCLEOTIDE SEQUENCE</scope>
    <source>
        <strain evidence="1">USDA</strain>
    </source>
</reference>
<dbReference type="EMBL" id="DS235871">
    <property type="protein sequence ID" value="EEB19507.1"/>
    <property type="molecule type" value="Genomic_DNA"/>
</dbReference>
<dbReference type="eggNOG" id="ENOG502SYY9">
    <property type="taxonomic scope" value="Eukaryota"/>
</dbReference>
<evidence type="ECO:0000313" key="3">
    <source>
        <dbReference type="Proteomes" id="UP000009046"/>
    </source>
</evidence>
<dbReference type="KEGG" id="phu:Phum_PHUM577980"/>
<dbReference type="GeneID" id="8239582"/>
<dbReference type="EMBL" id="AAZO01007030">
    <property type="status" value="NOT_ANNOTATED_CDS"/>
    <property type="molecule type" value="Genomic_DNA"/>
</dbReference>
<reference evidence="2" key="3">
    <citation type="submission" date="2020-05" db="UniProtKB">
        <authorList>
            <consortium name="EnsemblMetazoa"/>
        </authorList>
    </citation>
    <scope>IDENTIFICATION</scope>
    <source>
        <strain evidence="2">USDA</strain>
    </source>
</reference>
<dbReference type="EnsemblMetazoa" id="PHUM577980-RA">
    <property type="protein sequence ID" value="PHUM577980-PA"/>
    <property type="gene ID" value="PHUM577980"/>
</dbReference>
<evidence type="ECO:0000313" key="1">
    <source>
        <dbReference type="EMBL" id="EEB19507.1"/>
    </source>
</evidence>
<organism>
    <name type="scientific">Pediculus humanus subsp. corporis</name>
    <name type="common">Body louse</name>
    <dbReference type="NCBI Taxonomy" id="121224"/>
    <lineage>
        <taxon>Eukaryota</taxon>
        <taxon>Metazoa</taxon>
        <taxon>Ecdysozoa</taxon>
        <taxon>Arthropoda</taxon>
        <taxon>Hexapoda</taxon>
        <taxon>Insecta</taxon>
        <taxon>Pterygota</taxon>
        <taxon>Neoptera</taxon>
        <taxon>Paraneoptera</taxon>
        <taxon>Psocodea</taxon>
        <taxon>Troctomorpha</taxon>
        <taxon>Phthiraptera</taxon>
        <taxon>Anoplura</taxon>
        <taxon>Pediculidae</taxon>
        <taxon>Pediculus</taxon>
    </lineage>
</organism>
<name>E0W1K1_PEDHC</name>
<accession>E0W1K1</accession>
<protein>
    <submittedName>
        <fullName evidence="1 2">Uncharacterized protein</fullName>
    </submittedName>
</protein>
<dbReference type="InParanoid" id="E0W1K1"/>
<dbReference type="CTD" id="8239582"/>
<dbReference type="HOGENOM" id="CLU_196259_0_0_1"/>
<reference evidence="1" key="2">
    <citation type="submission" date="2007-04" db="EMBL/GenBank/DDBJ databases">
        <title>The genome of the human body louse.</title>
        <authorList>
            <consortium name="The Human Body Louse Genome Consortium"/>
            <person name="Kirkness E."/>
            <person name="Walenz B."/>
            <person name="Hass B."/>
            <person name="Bruggner R."/>
            <person name="Strausberg R."/>
        </authorList>
    </citation>
    <scope>NUCLEOTIDE SEQUENCE</scope>
    <source>
        <strain evidence="1">USDA</strain>
    </source>
</reference>
<evidence type="ECO:0000313" key="2">
    <source>
        <dbReference type="EnsemblMetazoa" id="PHUM577980-PA"/>
    </source>
</evidence>
<dbReference type="RefSeq" id="XP_002432245.1">
    <property type="nucleotide sequence ID" value="XM_002432200.1"/>
</dbReference>
<dbReference type="OMA" id="FFAIMGR"/>
<proteinExistence type="predicted"/>
<sequence>MGRLGHNKSGGPSLRPFLRVHYKKLAEDYADSSNSSLPPLPEYFSYCCCQCGHTQKVKVRKILFR</sequence>
<dbReference type="OrthoDB" id="7633874at2759"/>
<dbReference type="VEuPathDB" id="VectorBase:PHUM577980"/>
<gene>
    <name evidence="2" type="primary">8239582</name>
    <name evidence="1" type="ORF">Phum_PHUM577980</name>
</gene>
<keyword evidence="3" id="KW-1185">Reference proteome</keyword>
<dbReference type="AlphaFoldDB" id="E0W1K1"/>